<name>A0AAU9IYH3_9CILI</name>
<dbReference type="EMBL" id="CAJZBQ010000020">
    <property type="protein sequence ID" value="CAG9318219.1"/>
    <property type="molecule type" value="Genomic_DNA"/>
</dbReference>
<feature type="region of interest" description="Disordered" evidence="1">
    <location>
        <begin position="125"/>
        <end position="184"/>
    </location>
</feature>
<dbReference type="Proteomes" id="UP001162131">
    <property type="component" value="Unassembled WGS sequence"/>
</dbReference>
<dbReference type="AlphaFoldDB" id="A0AAU9IYH3"/>
<feature type="compositionally biased region" description="Basic and acidic residues" evidence="1">
    <location>
        <begin position="138"/>
        <end position="183"/>
    </location>
</feature>
<sequence>MNTSVKVNDQEFISIPPNELTTQLFPNEREVFQCEGCSRIIPKARLSVHKCMQVKRKIDNVEFTQISIDKHKCELCWKEIPFIFIRIHAYSHYHNDENIGNEGEEVDERYKDMISNILKKRSQDELEKKAQKGNGNIKNEDGKENEKKNATIEIKESSKATENEKEKEKIKEVKTDAKKKDENNENSNTIAKIIAKKSCSKKWMASSLENDNENIVLNKSKKEQIDSSKVSNSSNKNQQSQIGNKKEIGNIETISLIDDIKTKKTSGKTEIISSRKIKEEKDIRKNPAGGENNAPLSKALMSNLNNEKVNKTNSANTSPLVAERAATIYREGTNEKKIKNPIPNKEFIGSMIKSLSKSELKEIYDDCFQGFGDKKDSAMETIRKVRITESKLNRLVYVQNRFFAAKVHHGFRKMHKNLMDFYV</sequence>
<protein>
    <submittedName>
        <fullName evidence="2">Uncharacterized protein</fullName>
    </submittedName>
</protein>
<evidence type="ECO:0000313" key="3">
    <source>
        <dbReference type="Proteomes" id="UP001162131"/>
    </source>
</evidence>
<feature type="region of interest" description="Disordered" evidence="1">
    <location>
        <begin position="222"/>
        <end position="244"/>
    </location>
</feature>
<evidence type="ECO:0000256" key="1">
    <source>
        <dbReference type="SAM" id="MobiDB-lite"/>
    </source>
</evidence>
<feature type="compositionally biased region" description="Low complexity" evidence="1">
    <location>
        <begin position="227"/>
        <end position="243"/>
    </location>
</feature>
<accession>A0AAU9IYH3</accession>
<organism evidence="2 3">
    <name type="scientific">Blepharisma stoltei</name>
    <dbReference type="NCBI Taxonomy" id="1481888"/>
    <lineage>
        <taxon>Eukaryota</taxon>
        <taxon>Sar</taxon>
        <taxon>Alveolata</taxon>
        <taxon>Ciliophora</taxon>
        <taxon>Postciliodesmatophora</taxon>
        <taxon>Heterotrichea</taxon>
        <taxon>Heterotrichida</taxon>
        <taxon>Blepharismidae</taxon>
        <taxon>Blepharisma</taxon>
    </lineage>
</organism>
<proteinExistence type="predicted"/>
<reference evidence="2" key="1">
    <citation type="submission" date="2021-09" db="EMBL/GenBank/DDBJ databases">
        <authorList>
            <consortium name="AG Swart"/>
            <person name="Singh M."/>
            <person name="Singh A."/>
            <person name="Seah K."/>
            <person name="Emmerich C."/>
        </authorList>
    </citation>
    <scope>NUCLEOTIDE SEQUENCE</scope>
    <source>
        <strain evidence="2">ATCC30299</strain>
    </source>
</reference>
<keyword evidence="3" id="KW-1185">Reference proteome</keyword>
<gene>
    <name evidence="2" type="ORF">BSTOLATCC_MIC20699</name>
</gene>
<comment type="caution">
    <text evidence="2">The sequence shown here is derived from an EMBL/GenBank/DDBJ whole genome shotgun (WGS) entry which is preliminary data.</text>
</comment>
<evidence type="ECO:0000313" key="2">
    <source>
        <dbReference type="EMBL" id="CAG9318219.1"/>
    </source>
</evidence>